<dbReference type="AlphaFoldDB" id="A0AAN9LXF7"/>
<name>A0AAN9LXF7_CANGL</name>
<dbReference type="Proteomes" id="UP001367508">
    <property type="component" value="Unassembled WGS sequence"/>
</dbReference>
<keyword evidence="2" id="KW-1185">Reference proteome</keyword>
<dbReference type="EMBL" id="JAYMYQ010000003">
    <property type="protein sequence ID" value="KAK7343902.1"/>
    <property type="molecule type" value="Genomic_DNA"/>
</dbReference>
<evidence type="ECO:0000313" key="2">
    <source>
        <dbReference type="Proteomes" id="UP001367508"/>
    </source>
</evidence>
<gene>
    <name evidence="1" type="ORF">VNO77_13009</name>
</gene>
<protein>
    <submittedName>
        <fullName evidence="1">Uncharacterized protein</fullName>
    </submittedName>
</protein>
<evidence type="ECO:0000313" key="1">
    <source>
        <dbReference type="EMBL" id="KAK7343902.1"/>
    </source>
</evidence>
<organism evidence="1 2">
    <name type="scientific">Canavalia gladiata</name>
    <name type="common">Sword bean</name>
    <name type="synonym">Dolichos gladiatus</name>
    <dbReference type="NCBI Taxonomy" id="3824"/>
    <lineage>
        <taxon>Eukaryota</taxon>
        <taxon>Viridiplantae</taxon>
        <taxon>Streptophyta</taxon>
        <taxon>Embryophyta</taxon>
        <taxon>Tracheophyta</taxon>
        <taxon>Spermatophyta</taxon>
        <taxon>Magnoliopsida</taxon>
        <taxon>eudicotyledons</taxon>
        <taxon>Gunneridae</taxon>
        <taxon>Pentapetalae</taxon>
        <taxon>rosids</taxon>
        <taxon>fabids</taxon>
        <taxon>Fabales</taxon>
        <taxon>Fabaceae</taxon>
        <taxon>Papilionoideae</taxon>
        <taxon>50 kb inversion clade</taxon>
        <taxon>NPAAA clade</taxon>
        <taxon>indigoferoid/millettioid clade</taxon>
        <taxon>Phaseoleae</taxon>
        <taxon>Canavalia</taxon>
    </lineage>
</organism>
<comment type="caution">
    <text evidence="1">The sequence shown here is derived from an EMBL/GenBank/DDBJ whole genome shotgun (WGS) entry which is preliminary data.</text>
</comment>
<proteinExistence type="predicted"/>
<sequence>MTSELDVRPDLRVGPKYSSFNKRGTRGRWCKEPPSSSSNPILLRIRTFSITLPPIPKFQFLTLTLTPKLLMNSTTLNSTVLESGSIP</sequence>
<reference evidence="1 2" key="1">
    <citation type="submission" date="2024-01" db="EMBL/GenBank/DDBJ databases">
        <title>The genomes of 5 underutilized Papilionoideae crops provide insights into root nodulation and disease resistanc.</title>
        <authorList>
            <person name="Jiang F."/>
        </authorList>
    </citation>
    <scope>NUCLEOTIDE SEQUENCE [LARGE SCALE GENOMIC DNA]</scope>
    <source>
        <strain evidence="1">LVBAO_FW01</strain>
        <tissue evidence="1">Leaves</tissue>
    </source>
</reference>
<accession>A0AAN9LXF7</accession>